<reference evidence="1" key="1">
    <citation type="submission" date="2020-05" db="EMBL/GenBank/DDBJ databases">
        <title>Genomic Encyclopedia of Type Strains, Phase IV (KMG-V): Genome sequencing to study the core and pangenomes of soil and plant-associated prokaryotes.</title>
        <authorList>
            <person name="Whitman W."/>
        </authorList>
    </citation>
    <scope>NUCLEOTIDE SEQUENCE</scope>
    <source>
        <strain evidence="1">16F</strain>
    </source>
</reference>
<protein>
    <recommendedName>
        <fullName evidence="3">DUF3037 domain-containing protein</fullName>
    </recommendedName>
</protein>
<sequence>MKTYYTILKLSTNTIVGDSLSIGLLVCRGNKYWLKVSEHKKNIAKKLLGDKENSVDFVIKQLSTYLKQLNSETQKSNLFTFESFITEDYINYLNVYANGILQFSKASALNDDFDDLKFSKLYSLLIEKNIGGKNEVFQDIKSISLLEQNVQDRLISKVRNRIHTEITIDNSVLKSIYFNYEMDCLGLNGSFVGAKSLSLDHTVQTLEKNVSHYVTLIALLSQKYDKNLNNNKFFLIADEPLYKTPAHKFWEEMKDVSTFKLISSEEVEQVAEIVDKTDARKFLQENY</sequence>
<organism evidence="1 2">
    <name type="scientific">Frigoriflavimonas asaccharolytica</name>
    <dbReference type="NCBI Taxonomy" id="2735899"/>
    <lineage>
        <taxon>Bacteria</taxon>
        <taxon>Pseudomonadati</taxon>
        <taxon>Bacteroidota</taxon>
        <taxon>Flavobacteriia</taxon>
        <taxon>Flavobacteriales</taxon>
        <taxon>Weeksellaceae</taxon>
        <taxon>Frigoriflavimonas</taxon>
    </lineage>
</organism>
<dbReference type="EMBL" id="JABSNO010000027">
    <property type="protein sequence ID" value="NRS93772.1"/>
    <property type="molecule type" value="Genomic_DNA"/>
</dbReference>
<proteinExistence type="predicted"/>
<evidence type="ECO:0000313" key="2">
    <source>
        <dbReference type="Proteomes" id="UP000610746"/>
    </source>
</evidence>
<evidence type="ECO:0008006" key="3">
    <source>
        <dbReference type="Google" id="ProtNLM"/>
    </source>
</evidence>
<comment type="caution">
    <text evidence="1">The sequence shown here is derived from an EMBL/GenBank/DDBJ whole genome shotgun (WGS) entry which is preliminary data.</text>
</comment>
<evidence type="ECO:0000313" key="1">
    <source>
        <dbReference type="EMBL" id="NRS93772.1"/>
    </source>
</evidence>
<name>A0A8J8GDG7_9FLAO</name>
<accession>A0A8J8GDG7</accession>
<gene>
    <name evidence="1" type="ORF">HNQ03_002863</name>
</gene>
<keyword evidence="2" id="KW-1185">Reference proteome</keyword>
<dbReference type="RefSeq" id="WP_173780315.1">
    <property type="nucleotide sequence ID" value="NZ_JABSNO010000027.1"/>
</dbReference>
<dbReference type="AlphaFoldDB" id="A0A8J8GDG7"/>
<dbReference type="Proteomes" id="UP000610746">
    <property type="component" value="Unassembled WGS sequence"/>
</dbReference>